<accession>A0A445ESH7</accession>
<reference evidence="2 3" key="1">
    <citation type="submission" date="2019-01" db="EMBL/GenBank/DDBJ databases">
        <title>Sequencing of cultivated peanut Arachis hypogaea provides insights into genome evolution and oil improvement.</title>
        <authorList>
            <person name="Chen X."/>
        </authorList>
    </citation>
    <scope>NUCLEOTIDE SEQUENCE [LARGE SCALE GENOMIC DNA]</scope>
    <source>
        <strain evidence="3">cv. Fuhuasheng</strain>
        <tissue evidence="2">Leaves</tissue>
    </source>
</reference>
<keyword evidence="3" id="KW-1185">Reference proteome</keyword>
<protein>
    <recommendedName>
        <fullName evidence="4">SWIM-type domain-containing protein</fullName>
    </recommendedName>
</protein>
<keyword evidence="1" id="KW-1133">Transmembrane helix</keyword>
<evidence type="ECO:0000313" key="2">
    <source>
        <dbReference type="EMBL" id="RYR78297.1"/>
    </source>
</evidence>
<gene>
    <name evidence="2" type="ORF">Ahy_A01g003044</name>
</gene>
<name>A0A445ESH7_ARAHY</name>
<proteinExistence type="predicted"/>
<comment type="caution">
    <text evidence="2">The sequence shown here is derived from an EMBL/GenBank/DDBJ whole genome shotgun (WGS) entry which is preliminary data.</text>
</comment>
<keyword evidence="1" id="KW-0812">Transmembrane</keyword>
<evidence type="ECO:0000313" key="3">
    <source>
        <dbReference type="Proteomes" id="UP000289738"/>
    </source>
</evidence>
<dbReference type="AlphaFoldDB" id="A0A445ESH7"/>
<organism evidence="2 3">
    <name type="scientific">Arachis hypogaea</name>
    <name type="common">Peanut</name>
    <dbReference type="NCBI Taxonomy" id="3818"/>
    <lineage>
        <taxon>Eukaryota</taxon>
        <taxon>Viridiplantae</taxon>
        <taxon>Streptophyta</taxon>
        <taxon>Embryophyta</taxon>
        <taxon>Tracheophyta</taxon>
        <taxon>Spermatophyta</taxon>
        <taxon>Magnoliopsida</taxon>
        <taxon>eudicotyledons</taxon>
        <taxon>Gunneridae</taxon>
        <taxon>Pentapetalae</taxon>
        <taxon>rosids</taxon>
        <taxon>fabids</taxon>
        <taxon>Fabales</taxon>
        <taxon>Fabaceae</taxon>
        <taxon>Papilionoideae</taxon>
        <taxon>50 kb inversion clade</taxon>
        <taxon>dalbergioids sensu lato</taxon>
        <taxon>Dalbergieae</taxon>
        <taxon>Pterocarpus clade</taxon>
        <taxon>Arachis</taxon>
    </lineage>
</organism>
<dbReference type="EMBL" id="SDMP01000001">
    <property type="protein sequence ID" value="RYR78297.1"/>
    <property type="molecule type" value="Genomic_DNA"/>
</dbReference>
<evidence type="ECO:0000256" key="1">
    <source>
        <dbReference type="SAM" id="Phobius"/>
    </source>
</evidence>
<sequence length="84" mass="9822">MKSKDANKYLGGFGQSHMHLQILAPNSCSLTIIDYYLNLSIFFVQICIGMPCMHAIAAIQDKNDKRLKEYCHEWLRMDSYRKTY</sequence>
<keyword evidence="1" id="KW-0472">Membrane</keyword>
<evidence type="ECO:0008006" key="4">
    <source>
        <dbReference type="Google" id="ProtNLM"/>
    </source>
</evidence>
<dbReference type="Proteomes" id="UP000289738">
    <property type="component" value="Chromosome A01"/>
</dbReference>
<feature type="transmembrane region" description="Helical" evidence="1">
    <location>
        <begin position="35"/>
        <end position="59"/>
    </location>
</feature>